<dbReference type="SUPFAM" id="SSF52833">
    <property type="entry name" value="Thioredoxin-like"/>
    <property type="match status" value="1"/>
</dbReference>
<evidence type="ECO:0000313" key="2">
    <source>
        <dbReference type="Proteomes" id="UP000035068"/>
    </source>
</evidence>
<name>A0A0C2HKZ0_9BACT</name>
<dbReference type="RefSeq" id="WP_040096070.1">
    <property type="nucleotide sequence ID" value="NZ_JWJD01000001.1"/>
</dbReference>
<sequence>MLRKIFLVLVCLVAVGCSEGKNSGSAGLVPANAQDIDKVLVFFLDPTGGPCIMQAQILDGMGAELDGRVALRYVQTTVPEDRPFFGQYGIRGLPALLLADASGRELGRLAPGVKSAGEIRNLIHSVN</sequence>
<reference evidence="1 2" key="1">
    <citation type="submission" date="2014-12" db="EMBL/GenBank/DDBJ databases">
        <title>Genomes of Geoalkalibacter ferrihydriticus and Geoalkalibacter subterraneus, two haloalkaliphilic metal-reducing members of the Geobacteraceae.</title>
        <authorList>
            <person name="Badalamenti J.P."/>
            <person name="Torres C.I."/>
            <person name="Krajmalnik-Brown R."/>
            <person name="Bond D.R."/>
        </authorList>
    </citation>
    <scope>NUCLEOTIDE SEQUENCE [LARGE SCALE GENOMIC DNA]</scope>
    <source>
        <strain evidence="1 2">DSM 17813</strain>
    </source>
</reference>
<dbReference type="Gene3D" id="3.40.30.10">
    <property type="entry name" value="Glutaredoxin"/>
    <property type="match status" value="1"/>
</dbReference>
<protein>
    <recommendedName>
        <fullName evidence="3">Thioredoxin domain-containing protein</fullName>
    </recommendedName>
</protein>
<dbReference type="Proteomes" id="UP000035068">
    <property type="component" value="Unassembled WGS sequence"/>
</dbReference>
<organism evidence="1 2">
    <name type="scientific">Geoalkalibacter ferrihydriticus DSM 17813</name>
    <dbReference type="NCBI Taxonomy" id="1121915"/>
    <lineage>
        <taxon>Bacteria</taxon>
        <taxon>Pseudomonadati</taxon>
        <taxon>Thermodesulfobacteriota</taxon>
        <taxon>Desulfuromonadia</taxon>
        <taxon>Desulfuromonadales</taxon>
        <taxon>Geoalkalibacteraceae</taxon>
        <taxon>Geoalkalibacter</taxon>
    </lineage>
</organism>
<dbReference type="InterPro" id="IPR036249">
    <property type="entry name" value="Thioredoxin-like_sf"/>
</dbReference>
<dbReference type="AlphaFoldDB" id="A0A0C2HKZ0"/>
<comment type="caution">
    <text evidence="1">The sequence shown here is derived from an EMBL/GenBank/DDBJ whole genome shotgun (WGS) entry which is preliminary data.</text>
</comment>
<keyword evidence="2" id="KW-1185">Reference proteome</keyword>
<accession>A0A0C2HKZ0</accession>
<proteinExistence type="predicted"/>
<dbReference type="PROSITE" id="PS51257">
    <property type="entry name" value="PROKAR_LIPOPROTEIN"/>
    <property type="match status" value="1"/>
</dbReference>
<evidence type="ECO:0000313" key="1">
    <source>
        <dbReference type="EMBL" id="KIH77721.1"/>
    </source>
</evidence>
<evidence type="ECO:0008006" key="3">
    <source>
        <dbReference type="Google" id="ProtNLM"/>
    </source>
</evidence>
<gene>
    <name evidence="1" type="ORF">GFER_03430</name>
</gene>
<dbReference type="EMBL" id="JWJD01000001">
    <property type="protein sequence ID" value="KIH77721.1"/>
    <property type="molecule type" value="Genomic_DNA"/>
</dbReference>